<proteinExistence type="predicted"/>
<accession>A0ABW5XWZ6</accession>
<dbReference type="EMBL" id="JBHUOR010000018">
    <property type="protein sequence ID" value="MFD2867533.1"/>
    <property type="molecule type" value="Genomic_DNA"/>
</dbReference>
<organism evidence="1 2">
    <name type="scientific">Kurthia populi</name>
    <dbReference type="NCBI Taxonomy" id="1562132"/>
    <lineage>
        <taxon>Bacteria</taxon>
        <taxon>Bacillati</taxon>
        <taxon>Bacillota</taxon>
        <taxon>Bacilli</taxon>
        <taxon>Bacillales</taxon>
        <taxon>Caryophanaceae</taxon>
        <taxon>Kurthia</taxon>
    </lineage>
</organism>
<evidence type="ECO:0000313" key="1">
    <source>
        <dbReference type="EMBL" id="MFD2867533.1"/>
    </source>
</evidence>
<dbReference type="Proteomes" id="UP001597568">
    <property type="component" value="Unassembled WGS sequence"/>
</dbReference>
<evidence type="ECO:0008006" key="3">
    <source>
        <dbReference type="Google" id="ProtNLM"/>
    </source>
</evidence>
<comment type="caution">
    <text evidence="1">The sequence shown here is derived from an EMBL/GenBank/DDBJ whole genome shotgun (WGS) entry which is preliminary data.</text>
</comment>
<dbReference type="RefSeq" id="WP_380146817.1">
    <property type="nucleotide sequence ID" value="NZ_JBHUOR010000018.1"/>
</dbReference>
<reference evidence="2" key="1">
    <citation type="journal article" date="2019" name="Int. J. Syst. Evol. Microbiol.">
        <title>The Global Catalogue of Microorganisms (GCM) 10K type strain sequencing project: providing services to taxonomists for standard genome sequencing and annotation.</title>
        <authorList>
            <consortium name="The Broad Institute Genomics Platform"/>
            <consortium name="The Broad Institute Genome Sequencing Center for Infectious Disease"/>
            <person name="Wu L."/>
            <person name="Ma J."/>
        </authorList>
    </citation>
    <scope>NUCLEOTIDE SEQUENCE [LARGE SCALE GENOMIC DNA]</scope>
    <source>
        <strain evidence="2">KCTC 33522</strain>
    </source>
</reference>
<name>A0ABW5XWZ6_9BACL</name>
<evidence type="ECO:0000313" key="2">
    <source>
        <dbReference type="Proteomes" id="UP001597568"/>
    </source>
</evidence>
<keyword evidence="2" id="KW-1185">Reference proteome</keyword>
<sequence length="164" mass="19014">MFSVESYVEEVRGNLEKQAELLINAFKNVENLKFPEDACVLVIDTSFSYNTGFYLAVNEDMFNSVDPVEDDSDDTSSVKLLTNFALYDEDSKNFNEKEEEMFSEFYSDNGLEGITIKEYGHWVKKCFDEAKITLNVPIYFRILDEEDALNLVTGEWEDQMEIEL</sequence>
<protein>
    <recommendedName>
        <fullName evidence="3">DUF4303 domain-containing protein</fullName>
    </recommendedName>
</protein>
<gene>
    <name evidence="1" type="ORF">ACFSY7_03315</name>
</gene>